<dbReference type="SUPFAM" id="SSF47336">
    <property type="entry name" value="ACP-like"/>
    <property type="match status" value="2"/>
</dbReference>
<dbReference type="SUPFAM" id="SSF56801">
    <property type="entry name" value="Acetyl-CoA synthetase-like"/>
    <property type="match status" value="2"/>
</dbReference>
<dbReference type="Gene3D" id="3.40.50.12780">
    <property type="entry name" value="N-terminal domain of ligase-like"/>
    <property type="match status" value="2"/>
</dbReference>
<feature type="region of interest" description="Disordered" evidence="4">
    <location>
        <begin position="1523"/>
        <end position="1554"/>
    </location>
</feature>
<dbReference type="GO" id="GO:0031177">
    <property type="term" value="F:phosphopantetheine binding"/>
    <property type="evidence" value="ECO:0007669"/>
    <property type="project" value="InterPro"/>
</dbReference>
<evidence type="ECO:0000259" key="5">
    <source>
        <dbReference type="PROSITE" id="PS50075"/>
    </source>
</evidence>
<dbReference type="InterPro" id="IPR025110">
    <property type="entry name" value="AMP-bd_C"/>
</dbReference>
<dbReference type="RefSeq" id="WP_086160666.1">
    <property type="nucleotide sequence ID" value="NZ_CP021121.1"/>
</dbReference>
<dbReference type="Proteomes" id="UP000194218">
    <property type="component" value="Chromosome"/>
</dbReference>
<proteinExistence type="predicted"/>
<feature type="compositionally biased region" description="Low complexity" evidence="4">
    <location>
        <begin position="1812"/>
        <end position="1821"/>
    </location>
</feature>
<evidence type="ECO:0000256" key="3">
    <source>
        <dbReference type="ARBA" id="ARBA00022553"/>
    </source>
</evidence>
<dbReference type="Gene3D" id="3.30.559.10">
    <property type="entry name" value="Chloramphenicol acetyltransferase-like domain"/>
    <property type="match status" value="2"/>
</dbReference>
<dbReference type="OrthoDB" id="5240965at2"/>
<dbReference type="GO" id="GO:0043041">
    <property type="term" value="P:amino acid activation for nonribosomal peptide biosynthetic process"/>
    <property type="evidence" value="ECO:0007669"/>
    <property type="project" value="TreeGrafter"/>
</dbReference>
<dbReference type="InterPro" id="IPR020806">
    <property type="entry name" value="PKS_PP-bd"/>
</dbReference>
<dbReference type="InterPro" id="IPR006162">
    <property type="entry name" value="Ppantetheine_attach_site"/>
</dbReference>
<dbReference type="PROSITE" id="PS00012">
    <property type="entry name" value="PHOSPHOPANTETHEINE"/>
    <property type="match status" value="2"/>
</dbReference>
<dbReference type="Pfam" id="PF00501">
    <property type="entry name" value="AMP-binding"/>
    <property type="match status" value="2"/>
</dbReference>
<dbReference type="GO" id="GO:0017000">
    <property type="term" value="P:antibiotic biosynthetic process"/>
    <property type="evidence" value="ECO:0007669"/>
    <property type="project" value="UniProtKB-ARBA"/>
</dbReference>
<keyword evidence="7" id="KW-1185">Reference proteome</keyword>
<evidence type="ECO:0000256" key="1">
    <source>
        <dbReference type="ARBA" id="ARBA00001957"/>
    </source>
</evidence>
<keyword evidence="3" id="KW-0597">Phosphoprotein</keyword>
<dbReference type="Gene3D" id="3.30.559.30">
    <property type="entry name" value="Nonribosomal peptide synthetase, condensation domain"/>
    <property type="match status" value="2"/>
</dbReference>
<dbReference type="CDD" id="cd19531">
    <property type="entry name" value="LCL_NRPS-like"/>
    <property type="match status" value="1"/>
</dbReference>
<dbReference type="InterPro" id="IPR036736">
    <property type="entry name" value="ACP-like_sf"/>
</dbReference>
<feature type="region of interest" description="Disordered" evidence="4">
    <location>
        <begin position="788"/>
        <end position="812"/>
    </location>
</feature>
<evidence type="ECO:0000256" key="4">
    <source>
        <dbReference type="SAM" id="MobiDB-lite"/>
    </source>
</evidence>
<dbReference type="InterPro" id="IPR000873">
    <property type="entry name" value="AMP-dep_synth/lig_dom"/>
</dbReference>
<dbReference type="InterPro" id="IPR009081">
    <property type="entry name" value="PP-bd_ACP"/>
</dbReference>
<feature type="domain" description="Carrier" evidence="5">
    <location>
        <begin position="1554"/>
        <end position="1628"/>
    </location>
</feature>
<feature type="domain" description="Carrier" evidence="5">
    <location>
        <begin position="497"/>
        <end position="574"/>
    </location>
</feature>
<dbReference type="Pfam" id="PF00668">
    <property type="entry name" value="Condensation"/>
    <property type="match status" value="2"/>
</dbReference>
<reference evidence="6 7" key="1">
    <citation type="submission" date="2017-05" db="EMBL/GenBank/DDBJ databases">
        <title>Complete genome sequence of Streptomyces sp. SCSIO 03032 revealed the diverse biosynthetic pathways for its bioactive secondary metabolites.</title>
        <authorList>
            <person name="Ma L."/>
            <person name="Zhu Y."/>
            <person name="Zhang W."/>
            <person name="Zhang G."/>
            <person name="Tian X."/>
            <person name="Zhang S."/>
            <person name="Zhang C."/>
        </authorList>
    </citation>
    <scope>NUCLEOTIDE SEQUENCE [LARGE SCALE GENOMIC DNA]</scope>
    <source>
        <strain evidence="6 7">SCSIO 03032</strain>
    </source>
</reference>
<accession>A0A1W7D1C6</accession>
<dbReference type="GO" id="GO:0003824">
    <property type="term" value="F:catalytic activity"/>
    <property type="evidence" value="ECO:0007669"/>
    <property type="project" value="InterPro"/>
</dbReference>
<dbReference type="GO" id="GO:0044550">
    <property type="term" value="P:secondary metabolite biosynthetic process"/>
    <property type="evidence" value="ECO:0007669"/>
    <property type="project" value="TreeGrafter"/>
</dbReference>
<dbReference type="GO" id="GO:0008610">
    <property type="term" value="P:lipid biosynthetic process"/>
    <property type="evidence" value="ECO:0007669"/>
    <property type="project" value="UniProtKB-ARBA"/>
</dbReference>
<feature type="region of interest" description="Disordered" evidence="4">
    <location>
        <begin position="1794"/>
        <end position="1842"/>
    </location>
</feature>
<feature type="compositionally biased region" description="Low complexity" evidence="4">
    <location>
        <begin position="1536"/>
        <end position="1554"/>
    </location>
</feature>
<dbReference type="InterPro" id="IPR023213">
    <property type="entry name" value="CAT-like_dom_sf"/>
</dbReference>
<feature type="compositionally biased region" description="Basic and acidic residues" evidence="4">
    <location>
        <begin position="1524"/>
        <end position="1535"/>
    </location>
</feature>
<organism evidence="6 7">
    <name type="scientific">Streptomyces marincola</name>
    <dbReference type="NCBI Taxonomy" id="2878388"/>
    <lineage>
        <taxon>Bacteria</taxon>
        <taxon>Bacillati</taxon>
        <taxon>Actinomycetota</taxon>
        <taxon>Actinomycetes</taxon>
        <taxon>Kitasatosporales</taxon>
        <taxon>Streptomycetaceae</taxon>
        <taxon>Streptomyces</taxon>
    </lineage>
</organism>
<dbReference type="Pfam" id="PF13193">
    <property type="entry name" value="AMP-binding_C"/>
    <property type="match status" value="1"/>
</dbReference>
<dbReference type="Gene3D" id="1.10.1200.10">
    <property type="entry name" value="ACP-like"/>
    <property type="match status" value="2"/>
</dbReference>
<dbReference type="Pfam" id="PF00550">
    <property type="entry name" value="PP-binding"/>
    <property type="match status" value="2"/>
</dbReference>
<dbReference type="SMART" id="SM00823">
    <property type="entry name" value="PKS_PP"/>
    <property type="match status" value="2"/>
</dbReference>
<keyword evidence="2" id="KW-0596">Phosphopantetheine</keyword>
<dbReference type="EMBL" id="CP021121">
    <property type="protein sequence ID" value="ARQ70826.1"/>
    <property type="molecule type" value="Genomic_DNA"/>
</dbReference>
<evidence type="ECO:0000313" key="6">
    <source>
        <dbReference type="EMBL" id="ARQ70826.1"/>
    </source>
</evidence>
<dbReference type="InterPro" id="IPR001242">
    <property type="entry name" value="Condensation_dom"/>
</dbReference>
<sequence>MSPSPVLDMVTTTAAARPGATAIVQGDRSLTYGELMAAVPRFAGALAGAGVPPGGHVLLVLDNRPEFAVAYFATAAAGCTVEAIDPDQPEELLRRRLSAGRPAAVVTTEGHPVSALTDVSVLTVDGPLPAGRRDGRAGTDGPWVTALSSGSTGEPKRVVRTQAHQVAEAGNITAKARITPDDVLLCPVPLFHALGQFCCLLAAVRSGATLVLPERGSGVSSVDAVVGALARHRVTLLIAVPQLFDALADLPPDTRAELGAVRLCLSGSNFLDPAVARRFETRFGLPVRQTYGSTEAGSVCWDVGDPPSPGTVGTPLPGTRVRVVGADGEPLPPGATGEIVVSGRAVVNDPGRDHHRTGDLGRLDGHGRLTVVGRSRVLIDTGGHKVNPVEVERVLADHPLVADAGVAGVPLPGRGTLLVAAVRPREGARAEPADLLAHCARRLPSHAVPRRVRAVAEVPRTPLGKVRRAELAALLADEPDGGAPGARERLAALPAHLRSAEVGDHLRLRVAEVTGTALAAVRPDAPLRAAGVDSLAAVRLRMAVHGELGVRLPLPALLGTRALTELADELAERLDLPADGTAPVPRGPVEGEFPLAPNQMSLWHAEHLDLGGSAYVLAFAARLPGGCDAEALRRAWTALVHRHPVLRTTFPLRGGTPVQRVAAGAPVDFAVVPMSGARGGTRRDELIRSAFEPFDLAARPPLRVRLWTAPSEDPVLVVSQHHLITDHWSTLTLLRELATLYAAERDGTEAYLPAPGHGYSDFATWALARARTPLGAADSAYWTERLTPPPPPAGLPTDRPRPVVRGQRGSTLRRDLSPTRVADVRAYARAAGTSPFAVLLAVFHVLLHACTGREDSAVGVNTVNRERPEFADVLGYFANPVVHRVRLSPDRTFLSLLGSVTEALHAGLEHGAVTFEHLLGPLGVPRDRGRTPLVEVGFGQNTAHDPALSAVGALLSADRDGERVDLGPLTMETVALRRTGAVYDLAGAVFEGENSISVVWEYDADLFSRATVRRLAARFEILVDTLLATPDARLGALSALAPRGNGRAAAHPGEPVTDRVRRWSKTAPEATAVVDGTRTTSYGDLDRLADLVAGALVARTDLAPGSVVAVRAEGAAELAAACLGVLRAGLVCAPATAADDAGRAGPAAELPAGLAAELASELAEVGASALVDMTGAADVPGTPVVRVADASVPPAERSVGPEAPALVVRTSGTTGARRPMVLAHRALARTVRDDERGEVLIARGATDRLAFDLLTTLAAGNAAVPLSPTARLAGLAGGRPAASAAVTPTELADLLARLDADGGAPAVRMLVVSGETLGQDLVRRWRAHAPDVRLVHVYGGAEWGPAVSREEVPTGRVDRYAQPFPGLVPVGRPPADSALCVLDAWGRACPAGVPGEICVDAREASTPLGAAPGAPPIRHPLARNTRVRRTGDAGVLLQDGRLVVLGRVAEIHSPHGYHRDPARVEDVLRRHPAVRTATVPGDGRTAMVETDGTVAEGELMELLRREAPAHLLPERLLCVRHTPRTPDGKAARRLPEPAAAAPRAPEPADAGPGEDMTEVEAALAGVWREVLGVERVGPDDDYYALGGDSVQAVRIATKAAEKGLRVTRRHLFTHPTVRSLARVTTSAAGSATVRRSFARRRVIPLAPAQRWFFDLALPDAGHWNQSVAVRVPRSLPSDELLAAVRAVADHHGVLRHRFRGQGADWKQVGDPTAETVAIEEVPAPAEGDLAAAIDRARRGLDIAAGPLLRATLIDDGSSGRHLVLTAHHLVVDVLSWGVLLDDLRAASSQLAAGEPVRLPPVPTPYDEWARSAPGHGAAPAEGEADRDQDPPPPTYESDTRVAERSFGAERTAALLGGLRHLGAHPADAVLAAAAGAAGAALGRREVPVVMETHGREEEADGDADLSRTVGWFTALVPVRIETGPGLPPRAVLDRARAARSREAGFAAPGRAWVSVNYLGNLGTLFAGGADGAGAGGDDFAAVPLPYRGDRGPDNPRPFHWEFSAFTRGGELTLRLAHAGAADQAERLLDTAEDWLRALADHLRTAQREEQR</sequence>
<dbReference type="PANTHER" id="PTHR45527:SF1">
    <property type="entry name" value="FATTY ACID SYNTHASE"/>
    <property type="match status" value="1"/>
</dbReference>
<dbReference type="PANTHER" id="PTHR45527">
    <property type="entry name" value="NONRIBOSOMAL PEPTIDE SYNTHETASE"/>
    <property type="match status" value="1"/>
</dbReference>
<dbReference type="InterPro" id="IPR045851">
    <property type="entry name" value="AMP-bd_C_sf"/>
</dbReference>
<evidence type="ECO:0000313" key="7">
    <source>
        <dbReference type="Proteomes" id="UP000194218"/>
    </source>
</evidence>
<name>A0A1W7D1C6_9ACTN</name>
<dbReference type="PROSITE" id="PS50075">
    <property type="entry name" value="CARRIER"/>
    <property type="match status" value="2"/>
</dbReference>
<dbReference type="KEGG" id="smao:CAG99_20045"/>
<evidence type="ECO:0000256" key="2">
    <source>
        <dbReference type="ARBA" id="ARBA00022450"/>
    </source>
</evidence>
<comment type="cofactor">
    <cofactor evidence="1">
        <name>pantetheine 4'-phosphate</name>
        <dbReference type="ChEBI" id="CHEBI:47942"/>
    </cofactor>
</comment>
<dbReference type="GO" id="GO:0005737">
    <property type="term" value="C:cytoplasm"/>
    <property type="evidence" value="ECO:0007669"/>
    <property type="project" value="TreeGrafter"/>
</dbReference>
<gene>
    <name evidence="6" type="ORF">CAG99_20045</name>
</gene>
<protein>
    <recommendedName>
        <fullName evidence="5">Carrier domain-containing protein</fullName>
    </recommendedName>
</protein>
<dbReference type="SUPFAM" id="SSF52777">
    <property type="entry name" value="CoA-dependent acyltransferases"/>
    <property type="match status" value="4"/>
</dbReference>
<dbReference type="InterPro" id="IPR042099">
    <property type="entry name" value="ANL_N_sf"/>
</dbReference>
<dbReference type="Gene3D" id="3.30.300.30">
    <property type="match status" value="2"/>
</dbReference>